<keyword evidence="3 5" id="KW-1133">Transmembrane helix</keyword>
<dbReference type="InterPro" id="IPR000620">
    <property type="entry name" value="EamA_dom"/>
</dbReference>
<evidence type="ECO:0000256" key="1">
    <source>
        <dbReference type="ARBA" id="ARBA00004141"/>
    </source>
</evidence>
<keyword evidence="2 5" id="KW-0812">Transmembrane</keyword>
<feature type="transmembrane region" description="Helical" evidence="5">
    <location>
        <begin position="33"/>
        <end position="50"/>
    </location>
</feature>
<dbReference type="RefSeq" id="WP_035609092.1">
    <property type="nucleotide sequence ID" value="NZ_JEMG01000001.1"/>
</dbReference>
<reference evidence="7 8" key="1">
    <citation type="submission" date="2014-02" db="EMBL/GenBank/DDBJ databases">
        <title>Draft Genome of Hylemonella gracilis isolated from the Niagara River.</title>
        <authorList>
            <person name="Pawlowski D.R."/>
            <person name="Koudelka G.B."/>
        </authorList>
    </citation>
    <scope>NUCLEOTIDE SEQUENCE [LARGE SCALE GENOMIC DNA]</scope>
    <source>
        <strain evidence="7 8">Niagara R</strain>
    </source>
</reference>
<protein>
    <submittedName>
        <fullName evidence="7">Membrane protein</fullName>
    </submittedName>
</protein>
<feature type="domain" description="EamA" evidence="6">
    <location>
        <begin position="144"/>
        <end position="283"/>
    </location>
</feature>
<organism evidence="7 8">
    <name type="scientific">Hylemonella gracilis str. Niagara R</name>
    <dbReference type="NCBI Taxonomy" id="1458275"/>
    <lineage>
        <taxon>Bacteria</taxon>
        <taxon>Pseudomonadati</taxon>
        <taxon>Pseudomonadota</taxon>
        <taxon>Betaproteobacteria</taxon>
        <taxon>Burkholderiales</taxon>
        <taxon>Comamonadaceae</taxon>
        <taxon>Hylemonella</taxon>
    </lineage>
</organism>
<sequence length="292" mass="31272">MPLSHLLLALAVVAVWGTNFVVIKVGLGEMPPLLFATLRFALSSLPLLLFVRRPAVAWRHLIGYGLFMGLQFALLFLAMRQDISPGLASLLMQSQVFMTLLLVAVVQHERMALPQLAALAIATLGFMLIGWQSFDQSHADVTPLGLTLALGGALSWACANLISRSIGKVDMLGFMVWSSLFALPPLLLCTLWFEGPAQLAATLPHISLAAWGAVLWQAAGNTLFGFGAWGWLLARHPAVTITPMALMIPIFGMGASSLLLGEELQSWKLAATALVIGGLALNVLAGRLSRRG</sequence>
<dbReference type="Proteomes" id="UP000023268">
    <property type="component" value="Unassembled WGS sequence"/>
</dbReference>
<feature type="transmembrane region" description="Helical" evidence="5">
    <location>
        <begin position="86"/>
        <end position="106"/>
    </location>
</feature>
<dbReference type="Pfam" id="PF00892">
    <property type="entry name" value="EamA"/>
    <property type="match status" value="2"/>
</dbReference>
<dbReference type="PANTHER" id="PTHR32322">
    <property type="entry name" value="INNER MEMBRANE TRANSPORTER"/>
    <property type="match status" value="1"/>
</dbReference>
<gene>
    <name evidence="7" type="ORF">AZ34_14160</name>
</gene>
<dbReference type="AlphaFoldDB" id="A0A016XJV1"/>
<dbReference type="SUPFAM" id="SSF103481">
    <property type="entry name" value="Multidrug resistance efflux transporter EmrE"/>
    <property type="match status" value="2"/>
</dbReference>
<dbReference type="EMBL" id="JEMG01000001">
    <property type="protein sequence ID" value="EYC52096.1"/>
    <property type="molecule type" value="Genomic_DNA"/>
</dbReference>
<feature type="transmembrane region" description="Helical" evidence="5">
    <location>
        <begin position="241"/>
        <end position="260"/>
    </location>
</feature>
<dbReference type="STRING" id="1458275.AZ34_14160"/>
<feature type="transmembrane region" description="Helical" evidence="5">
    <location>
        <begin position="143"/>
        <end position="162"/>
    </location>
</feature>
<name>A0A016XJV1_9BURK</name>
<dbReference type="InterPro" id="IPR037185">
    <property type="entry name" value="EmrE-like"/>
</dbReference>
<evidence type="ECO:0000256" key="5">
    <source>
        <dbReference type="SAM" id="Phobius"/>
    </source>
</evidence>
<evidence type="ECO:0000313" key="8">
    <source>
        <dbReference type="Proteomes" id="UP000023268"/>
    </source>
</evidence>
<feature type="transmembrane region" description="Helical" evidence="5">
    <location>
        <begin position="266"/>
        <end position="285"/>
    </location>
</feature>
<feature type="transmembrane region" description="Helical" evidence="5">
    <location>
        <begin position="213"/>
        <end position="234"/>
    </location>
</feature>
<proteinExistence type="predicted"/>
<feature type="transmembrane region" description="Helical" evidence="5">
    <location>
        <begin position="62"/>
        <end position="80"/>
    </location>
</feature>
<dbReference type="GO" id="GO:0016020">
    <property type="term" value="C:membrane"/>
    <property type="evidence" value="ECO:0007669"/>
    <property type="project" value="UniProtKB-SubCell"/>
</dbReference>
<feature type="transmembrane region" description="Helical" evidence="5">
    <location>
        <begin position="174"/>
        <end position="193"/>
    </location>
</feature>
<dbReference type="PANTHER" id="PTHR32322:SF9">
    <property type="entry name" value="AMINO-ACID METABOLITE EFFLUX PUMP-RELATED"/>
    <property type="match status" value="1"/>
</dbReference>
<evidence type="ECO:0000256" key="4">
    <source>
        <dbReference type="ARBA" id="ARBA00023136"/>
    </source>
</evidence>
<dbReference type="OrthoDB" id="7158585at2"/>
<feature type="transmembrane region" description="Helical" evidence="5">
    <location>
        <begin position="113"/>
        <end position="131"/>
    </location>
</feature>
<comment type="subcellular location">
    <subcellularLocation>
        <location evidence="1">Membrane</location>
        <topology evidence="1">Multi-pass membrane protein</topology>
    </subcellularLocation>
</comment>
<evidence type="ECO:0000313" key="7">
    <source>
        <dbReference type="EMBL" id="EYC52096.1"/>
    </source>
</evidence>
<evidence type="ECO:0000256" key="2">
    <source>
        <dbReference type="ARBA" id="ARBA00022692"/>
    </source>
</evidence>
<comment type="caution">
    <text evidence="7">The sequence shown here is derived from an EMBL/GenBank/DDBJ whole genome shotgun (WGS) entry which is preliminary data.</text>
</comment>
<accession>A0A016XJV1</accession>
<feature type="domain" description="EamA" evidence="6">
    <location>
        <begin position="6"/>
        <end position="130"/>
    </location>
</feature>
<dbReference type="InterPro" id="IPR050638">
    <property type="entry name" value="AA-Vitamin_Transporters"/>
</dbReference>
<evidence type="ECO:0000256" key="3">
    <source>
        <dbReference type="ARBA" id="ARBA00022989"/>
    </source>
</evidence>
<evidence type="ECO:0000259" key="6">
    <source>
        <dbReference type="Pfam" id="PF00892"/>
    </source>
</evidence>
<keyword evidence="4 5" id="KW-0472">Membrane</keyword>
<dbReference type="eggNOG" id="COG0697">
    <property type="taxonomic scope" value="Bacteria"/>
</dbReference>